<name>A0A1J0A7Y4_9ENTE</name>
<dbReference type="KEGG" id="vte:BHY08_09575"/>
<evidence type="ECO:0000313" key="1">
    <source>
        <dbReference type="EMBL" id="APB32035.1"/>
    </source>
</evidence>
<keyword evidence="2" id="KW-1185">Reference proteome</keyword>
<accession>A0A1J0A7Y4</accession>
<dbReference type="RefSeq" id="WP_071457644.1">
    <property type="nucleotide sequence ID" value="NZ_CP017267.1"/>
</dbReference>
<sequence>MEKIIIHCTTEIVHGGCNVCPTTATPTYDVEIAGKTTAIPNLDVVSLLRPILREHGYKERQEYDVAGDYDVFENTLNTVNIFESYQGLRFENGQLIKHVKPSYTTDTELFKVVNELLTELFKLEKIDFITDIPGN</sequence>
<evidence type="ECO:0008006" key="3">
    <source>
        <dbReference type="Google" id="ProtNLM"/>
    </source>
</evidence>
<dbReference type="OrthoDB" id="2199695at2"/>
<dbReference type="InterPro" id="IPR032080">
    <property type="entry name" value="DUF4809"/>
</dbReference>
<dbReference type="STRING" id="519472.BHY08_09575"/>
<reference evidence="1 2" key="1">
    <citation type="submission" date="2016-09" db="EMBL/GenBank/DDBJ databases">
        <title>Vagococcus teuberi sp. nov., isolated from the Malian artisanal sour milk fene.</title>
        <authorList>
            <person name="Wullschleger S."/>
            <person name="Seifert C."/>
            <person name="Baumgartner S."/>
            <person name="Lacroix C."/>
            <person name="Bonfoh B."/>
            <person name="Stevens M.J."/>
            <person name="Meile L."/>
        </authorList>
    </citation>
    <scope>NUCLEOTIDE SEQUENCE [LARGE SCALE GENOMIC DNA]</scope>
    <source>
        <strain evidence="1 2">DSM 21459</strain>
    </source>
</reference>
<gene>
    <name evidence="1" type="ORF">BHY08_09575</name>
</gene>
<dbReference type="Proteomes" id="UP000191200">
    <property type="component" value="Chromosome"/>
</dbReference>
<proteinExistence type="predicted"/>
<protein>
    <recommendedName>
        <fullName evidence="3">DUF4809 domain-containing protein</fullName>
    </recommendedName>
</protein>
<dbReference type="Pfam" id="PF16067">
    <property type="entry name" value="DUF4809"/>
    <property type="match status" value="1"/>
</dbReference>
<evidence type="ECO:0000313" key="2">
    <source>
        <dbReference type="Proteomes" id="UP000191200"/>
    </source>
</evidence>
<dbReference type="EMBL" id="CP017267">
    <property type="protein sequence ID" value="APB32035.1"/>
    <property type="molecule type" value="Genomic_DNA"/>
</dbReference>
<organism evidence="1 2">
    <name type="scientific">Vagococcus teuberi</name>
    <dbReference type="NCBI Taxonomy" id="519472"/>
    <lineage>
        <taxon>Bacteria</taxon>
        <taxon>Bacillati</taxon>
        <taxon>Bacillota</taxon>
        <taxon>Bacilli</taxon>
        <taxon>Lactobacillales</taxon>
        <taxon>Enterococcaceae</taxon>
        <taxon>Vagococcus</taxon>
    </lineage>
</organism>
<dbReference type="AlphaFoldDB" id="A0A1J0A7Y4"/>